<feature type="signal peptide" evidence="1">
    <location>
        <begin position="1"/>
        <end position="17"/>
    </location>
</feature>
<dbReference type="EMBL" id="JAJATZ010000003">
    <property type="protein sequence ID" value="MCB5199304.1"/>
    <property type="molecule type" value="Genomic_DNA"/>
</dbReference>
<accession>A0ABS8BUP4</accession>
<proteinExistence type="predicted"/>
<evidence type="ECO:0000313" key="3">
    <source>
        <dbReference type="Proteomes" id="UP001138961"/>
    </source>
</evidence>
<name>A0ABS8BUP4_9RHOB</name>
<gene>
    <name evidence="2" type="ORF">LGQ03_08625</name>
</gene>
<reference evidence="2" key="1">
    <citation type="submission" date="2021-10" db="EMBL/GenBank/DDBJ databases">
        <title>Loktanella gaetbuli sp. nov., isolated from a tidal flat.</title>
        <authorList>
            <person name="Park S."/>
            <person name="Yoon J.-H."/>
        </authorList>
    </citation>
    <scope>NUCLEOTIDE SEQUENCE</scope>
    <source>
        <strain evidence="2">TSTF-M6</strain>
    </source>
</reference>
<dbReference type="Proteomes" id="UP001138961">
    <property type="component" value="Unassembled WGS sequence"/>
</dbReference>
<evidence type="ECO:0000256" key="1">
    <source>
        <dbReference type="SAM" id="SignalP"/>
    </source>
</evidence>
<dbReference type="PROSITE" id="PS51257">
    <property type="entry name" value="PROKAR_LIPOPROTEIN"/>
    <property type="match status" value="1"/>
</dbReference>
<evidence type="ECO:0000313" key="2">
    <source>
        <dbReference type="EMBL" id="MCB5199304.1"/>
    </source>
</evidence>
<sequence length="151" mass="15372">MKAIAVALTLAGTQAAALSCIAPDPLEAFDRANASTAPYLLLTGQITLNQPAPDPITKPGVFAGRIEGVGLSQTGFDVPFAEDVRVAVSCAGPWCGGIPTEDDVLVFLNAEGDVPTIEIGACGGWIFAAPDAALQDRLTACLNDGMCAPAD</sequence>
<organism evidence="2 3">
    <name type="scientific">Loktanella gaetbuli</name>
    <dbReference type="NCBI Taxonomy" id="2881335"/>
    <lineage>
        <taxon>Bacteria</taxon>
        <taxon>Pseudomonadati</taxon>
        <taxon>Pseudomonadota</taxon>
        <taxon>Alphaproteobacteria</taxon>
        <taxon>Rhodobacterales</taxon>
        <taxon>Roseobacteraceae</taxon>
        <taxon>Loktanella</taxon>
    </lineage>
</organism>
<protein>
    <submittedName>
        <fullName evidence="2">Uncharacterized protein</fullName>
    </submittedName>
</protein>
<keyword evidence="1" id="KW-0732">Signal</keyword>
<dbReference type="RefSeq" id="WP_226748075.1">
    <property type="nucleotide sequence ID" value="NZ_JAJATZ010000003.1"/>
</dbReference>
<comment type="caution">
    <text evidence="2">The sequence shown here is derived from an EMBL/GenBank/DDBJ whole genome shotgun (WGS) entry which is preliminary data.</text>
</comment>
<keyword evidence="3" id="KW-1185">Reference proteome</keyword>
<feature type="chain" id="PRO_5046661585" evidence="1">
    <location>
        <begin position="18"/>
        <end position="151"/>
    </location>
</feature>